<evidence type="ECO:0000313" key="1">
    <source>
        <dbReference type="EMBL" id="PTQ26100.1"/>
    </source>
</evidence>
<sequence>MKHDVKHEKGRELIANGQGVVRCPFCKETYKINCKLKLMVCPNELCLKILPTSCRESETTVGETQKLTSFGIPIDKQNSADALSIMINAKPKWKAVIQCSSCESLITKFGSCNRLICLCGQTICYICRICLPQNSRYEHFCHHERYHNNLPCSCCQLCDLYERKVEDTTQRIKQNRYDSNLVQRRKSEEDNISHSRWMRECYFPCP</sequence>
<organism evidence="1 2">
    <name type="scientific">Marchantia polymorpha</name>
    <name type="common">Common liverwort</name>
    <name type="synonym">Marchantia aquatica</name>
    <dbReference type="NCBI Taxonomy" id="3197"/>
    <lineage>
        <taxon>Eukaryota</taxon>
        <taxon>Viridiplantae</taxon>
        <taxon>Streptophyta</taxon>
        <taxon>Embryophyta</taxon>
        <taxon>Marchantiophyta</taxon>
        <taxon>Marchantiopsida</taxon>
        <taxon>Marchantiidae</taxon>
        <taxon>Marchantiales</taxon>
        <taxon>Marchantiaceae</taxon>
        <taxon>Marchantia</taxon>
    </lineage>
</organism>
<evidence type="ECO:0008006" key="3">
    <source>
        <dbReference type="Google" id="ProtNLM"/>
    </source>
</evidence>
<protein>
    <recommendedName>
        <fullName evidence="3">RING-type domain-containing protein</fullName>
    </recommendedName>
</protein>
<reference evidence="1" key="1">
    <citation type="submission" date="2017-12" db="EMBL/GenBank/DDBJ databases">
        <title>WGS assembly of Marchantia polymorpha.</title>
        <authorList>
            <person name="Bowman J.L."/>
            <person name="Kohchi T."/>
            <person name="Yamato K.T."/>
            <person name="Jenkins J."/>
            <person name="Shu S."/>
            <person name="Ishizaki K."/>
            <person name="Yamaoka S."/>
            <person name="Nishihama R."/>
            <person name="Nakamura Y."/>
            <person name="Berger F."/>
            <person name="Adam C."/>
            <person name="Aki S.S."/>
            <person name="Althoff F."/>
            <person name="Araki T."/>
            <person name="Arteaga-Vazquez M.A."/>
            <person name="Balasubrmanian S."/>
            <person name="Bauer D."/>
            <person name="Boehm C.R."/>
            <person name="Briginshaw L."/>
            <person name="Caballero-Perez J."/>
            <person name="Catarino B."/>
            <person name="Chen F."/>
            <person name="Chiyoda S."/>
            <person name="Chovatia M."/>
            <person name="Davies K.M."/>
            <person name="Delmans M."/>
            <person name="Demura T."/>
            <person name="Dierschke T."/>
            <person name="Dolan L."/>
            <person name="Dorantes-Acosta A.E."/>
            <person name="Eklund D.M."/>
            <person name="Florent S.N."/>
            <person name="Flores-Sandoval E."/>
            <person name="Fujiyama A."/>
            <person name="Fukuzawa H."/>
            <person name="Galik B."/>
            <person name="Grimanelli D."/>
            <person name="Grimwood J."/>
            <person name="Grossniklaus U."/>
            <person name="Hamada T."/>
            <person name="Haseloff J."/>
            <person name="Hetherington A.J."/>
            <person name="Higo A."/>
            <person name="Hirakawa Y."/>
            <person name="Hundley H.N."/>
            <person name="Ikeda Y."/>
            <person name="Inoue K."/>
            <person name="Inoue S."/>
            <person name="Ishida S."/>
            <person name="Jia Q."/>
            <person name="Kakita M."/>
            <person name="Kanazawa T."/>
            <person name="Kawai Y."/>
            <person name="Kawashima T."/>
            <person name="Kennedy M."/>
            <person name="Kinose K."/>
            <person name="Kinoshita T."/>
            <person name="Kohara Y."/>
            <person name="Koide E."/>
            <person name="Komatsu K."/>
            <person name="Kopischke S."/>
            <person name="Kubo M."/>
            <person name="Kyozuka J."/>
            <person name="Lagercrantz U."/>
            <person name="Lin S.S."/>
            <person name="Lindquist E."/>
            <person name="Lipzen A.M."/>
            <person name="Lu C."/>
            <person name="Luna E.D."/>
            <person name="Martienssen R.A."/>
            <person name="Minamino N."/>
            <person name="Mizutani M."/>
            <person name="Mizutani M."/>
            <person name="Mochizuki N."/>
            <person name="Monte I."/>
            <person name="Mosher R."/>
            <person name="Nagasaki H."/>
            <person name="Nakagami H."/>
            <person name="Naramoto S."/>
            <person name="Nishitani K."/>
            <person name="Ohtani M."/>
            <person name="Okamoto T."/>
            <person name="Okumura M."/>
            <person name="Phillips J."/>
            <person name="Pollak B."/>
            <person name="Reinders A."/>
            <person name="Roevekamp M."/>
            <person name="Sano R."/>
            <person name="Sawa S."/>
            <person name="Schmid M.W."/>
            <person name="Shirakawa M."/>
            <person name="Solano R."/>
            <person name="Spunde A."/>
            <person name="Suetsugu N."/>
            <person name="Sugano S."/>
            <person name="Sugiyama A."/>
            <person name="Sun R."/>
            <person name="Suzuki Y."/>
            <person name="Takenaka M."/>
            <person name="Takezawa D."/>
            <person name="Tomogane H."/>
            <person name="Tsuzuki M."/>
            <person name="Ueda T."/>
            <person name="Umeda M."/>
            <person name="Ward J.M."/>
            <person name="Watanabe Y."/>
            <person name="Yazaki K."/>
            <person name="Yokoyama R."/>
            <person name="Yoshitake Y."/>
            <person name="Yotsui I."/>
            <person name="Zachgo S."/>
            <person name="Schmutz J."/>
        </authorList>
    </citation>
    <scope>NUCLEOTIDE SEQUENCE [LARGE SCALE GENOMIC DNA]</scope>
    <source>
        <strain evidence="1">Tak-1</strain>
    </source>
</reference>
<dbReference type="OrthoDB" id="10009520at2759"/>
<dbReference type="EMBL" id="KZ772945">
    <property type="protein sequence ID" value="PTQ26100.1"/>
    <property type="molecule type" value="Genomic_DNA"/>
</dbReference>
<dbReference type="Pfam" id="PF26200">
    <property type="entry name" value="Rcat_RNF216"/>
    <property type="match status" value="1"/>
</dbReference>
<name>A0A2R6VWW6_MARPO</name>
<gene>
    <name evidence="1" type="ORF">MARPO_YB0041</name>
</gene>
<dbReference type="Gramene" id="MpVg00090.1">
    <property type="protein sequence ID" value="MpVg00090.1.cds1"/>
    <property type="gene ID" value="MpVg00090"/>
</dbReference>
<evidence type="ECO:0000313" key="2">
    <source>
        <dbReference type="Proteomes" id="UP000244005"/>
    </source>
</evidence>
<keyword evidence="2" id="KW-1185">Reference proteome</keyword>
<proteinExistence type="predicted"/>
<dbReference type="AlphaFoldDB" id="A0A2R6VWW6"/>
<dbReference type="Proteomes" id="UP000244005">
    <property type="component" value="Chromosome Y"/>
</dbReference>
<accession>A0A2R6VWW6</accession>